<evidence type="ECO:0000313" key="2">
    <source>
        <dbReference type="Proteomes" id="UP001300745"/>
    </source>
</evidence>
<protein>
    <submittedName>
        <fullName evidence="1">Uncharacterized protein</fullName>
    </submittedName>
</protein>
<proteinExistence type="predicted"/>
<gene>
    <name evidence="1" type="ORF">ORI27_32480</name>
</gene>
<reference evidence="1 2" key="1">
    <citation type="submission" date="2022-11" db="EMBL/GenBank/DDBJ databases">
        <title>Mycobacterium sp. nov.</title>
        <authorList>
            <person name="Papic B."/>
            <person name="Spicic S."/>
            <person name="Duvnjak S."/>
        </authorList>
    </citation>
    <scope>NUCLEOTIDE SEQUENCE [LARGE SCALE GENOMIC DNA]</scope>
    <source>
        <strain evidence="1 2">CVI_P4</strain>
    </source>
</reference>
<sequence>MTAIVERAVLTAEAPAVNAWAARVGWTVDVDADGGTLAATTIHPVTRTVIVFHADLEGYPAIPPAWSCRNADGAATPSVFPLPGSRPGIPGSIFHAAMLICAPWNRLAYGVHGGPHTDWTTLTAWKTVPGDVTQAHTLADMLSAIALNLAASPGTAAP</sequence>
<comment type="caution">
    <text evidence="1">The sequence shown here is derived from an EMBL/GenBank/DDBJ whole genome shotgun (WGS) entry which is preliminary data.</text>
</comment>
<name>A0ABT3SPG5_9MYCO</name>
<dbReference type="RefSeq" id="WP_266001351.1">
    <property type="nucleotide sequence ID" value="NZ_JAPJDN010000079.1"/>
</dbReference>
<dbReference type="EMBL" id="JAPJDO010000079">
    <property type="protein sequence ID" value="MCX2941405.1"/>
    <property type="molecule type" value="Genomic_DNA"/>
</dbReference>
<evidence type="ECO:0000313" key="1">
    <source>
        <dbReference type="EMBL" id="MCX2941405.1"/>
    </source>
</evidence>
<accession>A0ABT3SPG5</accession>
<keyword evidence="2" id="KW-1185">Reference proteome</keyword>
<dbReference type="Proteomes" id="UP001300745">
    <property type="component" value="Unassembled WGS sequence"/>
</dbReference>
<organism evidence="1 2">
    <name type="scientific">Mycobacterium pinniadriaticum</name>
    <dbReference type="NCBI Taxonomy" id="2994102"/>
    <lineage>
        <taxon>Bacteria</taxon>
        <taxon>Bacillati</taxon>
        <taxon>Actinomycetota</taxon>
        <taxon>Actinomycetes</taxon>
        <taxon>Mycobacteriales</taxon>
        <taxon>Mycobacteriaceae</taxon>
        <taxon>Mycobacterium</taxon>
    </lineage>
</organism>